<dbReference type="EMBL" id="CP003380">
    <property type="protein sequence ID" value="AFJ02518.1"/>
    <property type="molecule type" value="Genomic_DNA"/>
</dbReference>
<accession>I1YHX5</accession>
<protein>
    <submittedName>
        <fullName evidence="1">Uncharacterized protein</fullName>
    </submittedName>
</protein>
<evidence type="ECO:0000313" key="1">
    <source>
        <dbReference type="EMBL" id="AFJ02518.1"/>
    </source>
</evidence>
<dbReference type="Proteomes" id="UP000009145">
    <property type="component" value="Chromosome"/>
</dbReference>
<name>I1YHX5_METFJ</name>
<proteinExistence type="predicted"/>
<keyword evidence="2" id="KW-1185">Reference proteome</keyword>
<dbReference type="HOGENOM" id="CLU_3312563_0_0_6"/>
<dbReference type="AlphaFoldDB" id="I1YHX5"/>
<dbReference type="KEGG" id="mec:Q7C_1368"/>
<reference evidence="1 2" key="1">
    <citation type="journal article" date="2012" name="J. Bacteriol.">
        <title>Complete genome sequences of Methylophaga sp. strain JAM1 and Methylophaga sp. strain JAM7.</title>
        <authorList>
            <person name="Villeneuve C."/>
            <person name="Martineau C."/>
            <person name="Mauffrey F."/>
            <person name="Villemur R."/>
        </authorList>
    </citation>
    <scope>NUCLEOTIDE SEQUENCE [LARGE SCALE GENOMIC DNA]</scope>
    <source>
        <strain evidence="1 2">JAM7</strain>
    </source>
</reference>
<sequence>MILASLNMIIKQRTCNAFTLTDTPDYPSLLRCIILVAKR</sequence>
<gene>
    <name evidence="1" type="ordered locus">Q7C_1368</name>
</gene>
<evidence type="ECO:0000313" key="2">
    <source>
        <dbReference type="Proteomes" id="UP000009145"/>
    </source>
</evidence>
<dbReference type="PATRIC" id="fig|754477.3.peg.1349"/>
<organism evidence="1 2">
    <name type="scientific">Methylophaga frappieri (strain ATCC BAA-2434 / DSM 25690 / JAM7)</name>
    <dbReference type="NCBI Taxonomy" id="754477"/>
    <lineage>
        <taxon>Bacteria</taxon>
        <taxon>Pseudomonadati</taxon>
        <taxon>Pseudomonadota</taxon>
        <taxon>Gammaproteobacteria</taxon>
        <taxon>Thiotrichales</taxon>
        <taxon>Piscirickettsiaceae</taxon>
        <taxon>Methylophaga</taxon>
    </lineage>
</organism>